<dbReference type="PANTHER" id="PTHR33175">
    <property type="entry name" value="DNA-BINDING PROTEIN HU"/>
    <property type="match status" value="1"/>
</dbReference>
<reference evidence="6 7" key="1">
    <citation type="submission" date="2020-12" db="EMBL/GenBank/DDBJ databases">
        <title>Genome assembly for a thermostable protease producing Bacillus cereus MAKP1 strain isolated from chicken gut.</title>
        <authorList>
            <person name="Malaviya A."/>
        </authorList>
    </citation>
    <scope>NUCLEOTIDE SEQUENCE [LARGE SCALE GENOMIC DNA]</scope>
    <source>
        <strain evidence="6 7">MAKP1</strain>
    </source>
</reference>
<evidence type="ECO:0000256" key="4">
    <source>
        <dbReference type="RuleBase" id="RU003939"/>
    </source>
</evidence>
<evidence type="ECO:0000256" key="1">
    <source>
        <dbReference type="ARBA" id="ARBA00010529"/>
    </source>
</evidence>
<dbReference type="SMART" id="SM00411">
    <property type="entry name" value="BHL"/>
    <property type="match status" value="1"/>
</dbReference>
<evidence type="ECO:0000256" key="2">
    <source>
        <dbReference type="ARBA" id="ARBA00023067"/>
    </source>
</evidence>
<dbReference type="GO" id="GO:0030261">
    <property type="term" value="P:chromosome condensation"/>
    <property type="evidence" value="ECO:0007669"/>
    <property type="project" value="UniProtKB-KW"/>
</dbReference>
<keyword evidence="2" id="KW-0226">DNA condensation</keyword>
<dbReference type="InterPro" id="IPR000119">
    <property type="entry name" value="Hist_DNA-bd"/>
</dbReference>
<dbReference type="InterPro" id="IPR010992">
    <property type="entry name" value="IHF-like_DNA-bd_dom_sf"/>
</dbReference>
<name>A0ABD4LLQ4_BACCE</name>
<dbReference type="AlphaFoldDB" id="A0ABD4LLQ4"/>
<dbReference type="GO" id="GO:0003677">
    <property type="term" value="F:DNA binding"/>
    <property type="evidence" value="ECO:0007669"/>
    <property type="project" value="UniProtKB-KW"/>
</dbReference>
<dbReference type="Pfam" id="PF00216">
    <property type="entry name" value="Bac_DNA_binding"/>
    <property type="match status" value="1"/>
</dbReference>
<protein>
    <submittedName>
        <fullName evidence="6">HU family DNA-binding protein</fullName>
    </submittedName>
</protein>
<dbReference type="CDD" id="cd13832">
    <property type="entry name" value="IHF"/>
    <property type="match status" value="1"/>
</dbReference>
<evidence type="ECO:0000313" key="7">
    <source>
        <dbReference type="Proteomes" id="UP000613452"/>
    </source>
</evidence>
<comment type="similarity">
    <text evidence="1 4">Belongs to the bacterial histone-like protein family.</text>
</comment>
<evidence type="ECO:0000256" key="5">
    <source>
        <dbReference type="SAM" id="MobiDB-lite"/>
    </source>
</evidence>
<feature type="region of interest" description="Disordered" evidence="5">
    <location>
        <begin position="64"/>
        <end position="87"/>
    </location>
</feature>
<dbReference type="PANTHER" id="PTHR33175:SF3">
    <property type="entry name" value="DNA-BINDING PROTEIN HU-BETA"/>
    <property type="match status" value="1"/>
</dbReference>
<dbReference type="Gene3D" id="4.10.520.10">
    <property type="entry name" value="IHF-like DNA-binding proteins"/>
    <property type="match status" value="1"/>
</dbReference>
<dbReference type="Proteomes" id="UP000613452">
    <property type="component" value="Unassembled WGS sequence"/>
</dbReference>
<evidence type="ECO:0000313" key="6">
    <source>
        <dbReference type="EMBL" id="MBK1611773.1"/>
    </source>
</evidence>
<dbReference type="EMBL" id="JAEFBZ010000007">
    <property type="protein sequence ID" value="MBK1611773.1"/>
    <property type="molecule type" value="Genomic_DNA"/>
</dbReference>
<gene>
    <name evidence="6" type="ORF">JCR31_28440</name>
</gene>
<keyword evidence="3 6" id="KW-0238">DNA-binding</keyword>
<dbReference type="SUPFAM" id="SSF47729">
    <property type="entry name" value="IHF-like DNA-binding proteins"/>
    <property type="match status" value="1"/>
</dbReference>
<proteinExistence type="inferred from homology"/>
<comment type="caution">
    <text evidence="6">The sequence shown here is derived from an EMBL/GenBank/DDBJ whole genome shotgun (WGS) entry which is preliminary data.</text>
</comment>
<sequence>MLKPEVIVAVQAELKETHEIEASQKTVKAHMDAFETVVTGAIAKGEDVKLKGFVDFTTKEVEARTAKNPSNGEPVEVPAHRKATASLSKAIRKFEL</sequence>
<organism evidence="6 7">
    <name type="scientific">Bacillus cereus</name>
    <dbReference type="NCBI Taxonomy" id="1396"/>
    <lineage>
        <taxon>Bacteria</taxon>
        <taxon>Bacillati</taxon>
        <taxon>Bacillota</taxon>
        <taxon>Bacilli</taxon>
        <taxon>Bacillales</taxon>
        <taxon>Bacillaceae</taxon>
        <taxon>Bacillus</taxon>
        <taxon>Bacillus cereus group</taxon>
    </lineage>
</organism>
<accession>A0ABD4LLQ4</accession>
<evidence type="ECO:0000256" key="3">
    <source>
        <dbReference type="ARBA" id="ARBA00023125"/>
    </source>
</evidence>
<dbReference type="RefSeq" id="WP_200152667.1">
    <property type="nucleotide sequence ID" value="NZ_JAEFBZ010000007.1"/>
</dbReference>